<organism evidence="3 4">
    <name type="scientific">Coccomyxa viridis</name>
    <dbReference type="NCBI Taxonomy" id="1274662"/>
    <lineage>
        <taxon>Eukaryota</taxon>
        <taxon>Viridiplantae</taxon>
        <taxon>Chlorophyta</taxon>
        <taxon>core chlorophytes</taxon>
        <taxon>Trebouxiophyceae</taxon>
        <taxon>Trebouxiophyceae incertae sedis</taxon>
        <taxon>Coccomyxaceae</taxon>
        <taxon>Coccomyxa</taxon>
    </lineage>
</organism>
<name>A0ABP1FNW8_9CHLO</name>
<accession>A0ABP1FNW8</accession>
<evidence type="ECO:0000256" key="2">
    <source>
        <dbReference type="ARBA" id="ARBA00022705"/>
    </source>
</evidence>
<keyword evidence="4" id="KW-1185">Reference proteome</keyword>
<dbReference type="InterPro" id="IPR019128">
    <property type="entry name" value="Dcc1"/>
</dbReference>
<sequence>MLENGPASLARWQDKGLLLDRAVRQDWRLLEIDEKLLQEVIYNGVTIKGSADQEAVLCTGKATYALKHVETTNTLYMVPSSDSSCQTDTGKVCVKATAAAHLEMSQMAPQLKDLDAVLQDTELRGEDEGTSTSGRDSRPPMTFDELLSTTQASAAELEVALQERGALEYDGCWRLMSGALLGDTLEVLLLTAAQHGWGSCIPLAEAGQAMSTDGFDPRLTVHCARLHAQPDRTADDAVTLDTRKVCLHFARKLLTERKQWPLDDFKEAWQSSIPEGMTVDRAMLKGEALIEGSGGAEESLISLSIAKLPSDPCARFARLFALRPRWVLPDLEPYLADLQIPGRSAEALLLTYARASQDQANGPVLYSAR</sequence>
<proteinExistence type="inferred from homology"/>
<gene>
    <name evidence="3" type="primary">g3876</name>
    <name evidence="3" type="ORF">VP750_LOCUS3308</name>
</gene>
<dbReference type="EMBL" id="CAXHTA020000005">
    <property type="protein sequence ID" value="CAL5221649.1"/>
    <property type="molecule type" value="Genomic_DNA"/>
</dbReference>
<keyword evidence="2" id="KW-0235">DNA replication</keyword>
<evidence type="ECO:0000313" key="3">
    <source>
        <dbReference type="EMBL" id="CAL5221649.1"/>
    </source>
</evidence>
<dbReference type="PANTHER" id="PTHR13395">
    <property type="entry name" value="SISTER CHROMATID COHESION PROTEIN DCC1-RELATED"/>
    <property type="match status" value="1"/>
</dbReference>
<comment type="similarity">
    <text evidence="1">Belongs to the DCC1 family.</text>
</comment>
<dbReference type="PANTHER" id="PTHR13395:SF6">
    <property type="entry name" value="SISTER CHROMATID COHESION PROTEIN DCC1"/>
    <property type="match status" value="1"/>
</dbReference>
<reference evidence="3 4" key="1">
    <citation type="submission" date="2024-06" db="EMBL/GenBank/DDBJ databases">
        <authorList>
            <person name="Kraege A."/>
            <person name="Thomma B."/>
        </authorList>
    </citation>
    <scope>NUCLEOTIDE SEQUENCE [LARGE SCALE GENOMIC DNA]</scope>
</reference>
<evidence type="ECO:0000256" key="1">
    <source>
        <dbReference type="ARBA" id="ARBA00007017"/>
    </source>
</evidence>
<comment type="caution">
    <text evidence="3">The sequence shown here is derived from an EMBL/GenBank/DDBJ whole genome shotgun (WGS) entry which is preliminary data.</text>
</comment>
<evidence type="ECO:0000313" key="4">
    <source>
        <dbReference type="Proteomes" id="UP001497392"/>
    </source>
</evidence>
<protein>
    <submittedName>
        <fullName evidence="3">G3876 protein</fullName>
    </submittedName>
</protein>
<dbReference type="Proteomes" id="UP001497392">
    <property type="component" value="Unassembled WGS sequence"/>
</dbReference>
<dbReference type="Pfam" id="PF09724">
    <property type="entry name" value="Dcc1"/>
    <property type="match status" value="1"/>
</dbReference>